<dbReference type="InterPro" id="IPR035979">
    <property type="entry name" value="RBD_domain_sf"/>
</dbReference>
<accession>A0A0C3VWA8</accession>
<name>G7KLI7_MEDTR</name>
<dbReference type="Proteomes" id="UP000002051">
    <property type="component" value="Chromosome 6"/>
</dbReference>
<dbReference type="InterPro" id="IPR012677">
    <property type="entry name" value="Nucleotide-bd_a/b_plait_sf"/>
</dbReference>
<evidence type="ECO:0000313" key="4">
    <source>
        <dbReference type="EMBL" id="AES75656.2"/>
    </source>
</evidence>
<dbReference type="GO" id="GO:0016607">
    <property type="term" value="C:nuclear speck"/>
    <property type="evidence" value="ECO:0000318"/>
    <property type="project" value="GO_Central"/>
</dbReference>
<reference evidence="4 6" key="1">
    <citation type="journal article" date="2011" name="Nature">
        <title>The Medicago genome provides insight into the evolution of rhizobial symbioses.</title>
        <authorList>
            <person name="Young N.D."/>
            <person name="Debelle F."/>
            <person name="Oldroyd G.E."/>
            <person name="Geurts R."/>
            <person name="Cannon S.B."/>
            <person name="Udvardi M.K."/>
            <person name="Benedito V.A."/>
            <person name="Mayer K.F."/>
            <person name="Gouzy J."/>
            <person name="Schoof H."/>
            <person name="Van de Peer Y."/>
            <person name="Proost S."/>
            <person name="Cook D.R."/>
            <person name="Meyers B.C."/>
            <person name="Spannagl M."/>
            <person name="Cheung F."/>
            <person name="De Mita S."/>
            <person name="Krishnakumar V."/>
            <person name="Gundlach H."/>
            <person name="Zhou S."/>
            <person name="Mudge J."/>
            <person name="Bharti A.K."/>
            <person name="Murray J.D."/>
            <person name="Naoumkina M.A."/>
            <person name="Rosen B."/>
            <person name="Silverstein K.A."/>
            <person name="Tang H."/>
            <person name="Rombauts S."/>
            <person name="Zhao P.X."/>
            <person name="Zhou P."/>
            <person name="Barbe V."/>
            <person name="Bardou P."/>
            <person name="Bechner M."/>
            <person name="Bellec A."/>
            <person name="Berger A."/>
            <person name="Berges H."/>
            <person name="Bidwell S."/>
            <person name="Bisseling T."/>
            <person name="Choisne N."/>
            <person name="Couloux A."/>
            <person name="Denny R."/>
            <person name="Deshpande S."/>
            <person name="Dai X."/>
            <person name="Doyle J.J."/>
            <person name="Dudez A.M."/>
            <person name="Farmer A.D."/>
            <person name="Fouteau S."/>
            <person name="Franken C."/>
            <person name="Gibelin C."/>
            <person name="Gish J."/>
            <person name="Goldstein S."/>
            <person name="Gonzalez A.J."/>
            <person name="Green P.J."/>
            <person name="Hallab A."/>
            <person name="Hartog M."/>
            <person name="Hua A."/>
            <person name="Humphray S.J."/>
            <person name="Jeong D.H."/>
            <person name="Jing Y."/>
            <person name="Jocker A."/>
            <person name="Kenton S.M."/>
            <person name="Kim D.J."/>
            <person name="Klee K."/>
            <person name="Lai H."/>
            <person name="Lang C."/>
            <person name="Lin S."/>
            <person name="Macmil S.L."/>
            <person name="Magdelenat G."/>
            <person name="Matthews L."/>
            <person name="McCorrison J."/>
            <person name="Monaghan E.L."/>
            <person name="Mun J.H."/>
            <person name="Najar F.Z."/>
            <person name="Nicholson C."/>
            <person name="Noirot C."/>
            <person name="O'Bleness M."/>
            <person name="Paule C.R."/>
            <person name="Poulain J."/>
            <person name="Prion F."/>
            <person name="Qin B."/>
            <person name="Qu C."/>
            <person name="Retzel E.F."/>
            <person name="Riddle C."/>
            <person name="Sallet E."/>
            <person name="Samain S."/>
            <person name="Samson N."/>
            <person name="Sanders I."/>
            <person name="Saurat O."/>
            <person name="Scarpelli C."/>
            <person name="Schiex T."/>
            <person name="Segurens B."/>
            <person name="Severin A.J."/>
            <person name="Sherrier D.J."/>
            <person name="Shi R."/>
            <person name="Sims S."/>
            <person name="Singer S.R."/>
            <person name="Sinharoy S."/>
            <person name="Sterck L."/>
            <person name="Viollet A."/>
            <person name="Wang B.B."/>
            <person name="Wang K."/>
            <person name="Wang M."/>
            <person name="Wang X."/>
            <person name="Warfsmann J."/>
            <person name="Weissenbach J."/>
            <person name="White D.D."/>
            <person name="White J.D."/>
            <person name="Wiley G.B."/>
            <person name="Wincker P."/>
            <person name="Xing Y."/>
            <person name="Yang L."/>
            <person name="Yao Z."/>
            <person name="Ying F."/>
            <person name="Zhai J."/>
            <person name="Zhou L."/>
            <person name="Zuber A."/>
            <person name="Denarie J."/>
            <person name="Dixon R.A."/>
            <person name="May G.D."/>
            <person name="Schwartz D.C."/>
            <person name="Rogers J."/>
            <person name="Quetier F."/>
            <person name="Town C.D."/>
            <person name="Roe B.A."/>
        </authorList>
    </citation>
    <scope>NUCLEOTIDE SEQUENCE [LARGE SCALE GENOMIC DNA]</scope>
    <source>
        <strain evidence="4">A17</strain>
        <strain evidence="5 6">cv. Jemalong A17</strain>
    </source>
</reference>
<reference evidence="4 6" key="2">
    <citation type="journal article" date="2014" name="BMC Genomics">
        <title>An improved genome release (version Mt4.0) for the model legume Medicago truncatula.</title>
        <authorList>
            <person name="Tang H."/>
            <person name="Krishnakumar V."/>
            <person name="Bidwell S."/>
            <person name="Rosen B."/>
            <person name="Chan A."/>
            <person name="Zhou S."/>
            <person name="Gentzbittel L."/>
            <person name="Childs K.L."/>
            <person name="Yandell M."/>
            <person name="Gundlach H."/>
            <person name="Mayer K.F."/>
            <person name="Schwartz D.C."/>
            <person name="Town C.D."/>
        </authorList>
    </citation>
    <scope>GENOME REANNOTATION</scope>
    <source>
        <strain evidence="5 6">cv. Jemalong A17</strain>
    </source>
</reference>
<dbReference type="SUPFAM" id="SSF54928">
    <property type="entry name" value="RNA-binding domain, RBD"/>
    <property type="match status" value="1"/>
</dbReference>
<protein>
    <submittedName>
        <fullName evidence="4">RNA recognition motif</fullName>
    </submittedName>
</protein>
<evidence type="ECO:0000313" key="5">
    <source>
        <dbReference type="EnsemblPlants" id="AES75656"/>
    </source>
</evidence>
<keyword evidence="6" id="KW-1185">Reference proteome</keyword>
<feature type="compositionally biased region" description="Basic and acidic residues" evidence="2">
    <location>
        <begin position="24"/>
        <end position="38"/>
    </location>
</feature>
<dbReference type="InterPro" id="IPR000504">
    <property type="entry name" value="RRM_dom"/>
</dbReference>
<dbReference type="GO" id="GO:0003729">
    <property type="term" value="F:mRNA binding"/>
    <property type="evidence" value="ECO:0000318"/>
    <property type="project" value="GO_Central"/>
</dbReference>
<organism evidence="4 6">
    <name type="scientific">Medicago truncatula</name>
    <name type="common">Barrel medic</name>
    <name type="synonym">Medicago tribuloides</name>
    <dbReference type="NCBI Taxonomy" id="3880"/>
    <lineage>
        <taxon>Eukaryota</taxon>
        <taxon>Viridiplantae</taxon>
        <taxon>Streptophyta</taxon>
        <taxon>Embryophyta</taxon>
        <taxon>Tracheophyta</taxon>
        <taxon>Spermatophyta</taxon>
        <taxon>Magnoliopsida</taxon>
        <taxon>eudicotyledons</taxon>
        <taxon>Gunneridae</taxon>
        <taxon>Pentapetalae</taxon>
        <taxon>rosids</taxon>
        <taxon>fabids</taxon>
        <taxon>Fabales</taxon>
        <taxon>Fabaceae</taxon>
        <taxon>Papilionoideae</taxon>
        <taxon>50 kb inversion clade</taxon>
        <taxon>NPAAA clade</taxon>
        <taxon>Hologalegina</taxon>
        <taxon>IRL clade</taxon>
        <taxon>Trifolieae</taxon>
        <taxon>Medicago</taxon>
    </lineage>
</organism>
<dbReference type="Gene3D" id="3.30.70.330">
    <property type="match status" value="1"/>
</dbReference>
<reference evidence="5" key="3">
    <citation type="submission" date="2015-04" db="UniProtKB">
        <authorList>
            <consortium name="EnsemblPlants"/>
        </authorList>
    </citation>
    <scope>IDENTIFICATION</scope>
    <source>
        <strain evidence="5">cv. Jemalong A17</strain>
    </source>
</reference>
<dbReference type="EnsemblPlants" id="AES75656">
    <property type="protein sequence ID" value="AES75656"/>
    <property type="gene ID" value="MTR_6g052740"/>
</dbReference>
<dbReference type="EMBL" id="CM001222">
    <property type="protein sequence ID" value="AES75656.2"/>
    <property type="molecule type" value="Genomic_DNA"/>
</dbReference>
<keyword evidence="1" id="KW-0694">RNA-binding</keyword>
<evidence type="ECO:0000256" key="1">
    <source>
        <dbReference type="PROSITE-ProRule" id="PRU00176"/>
    </source>
</evidence>
<evidence type="ECO:0000256" key="2">
    <source>
        <dbReference type="SAM" id="MobiDB-lite"/>
    </source>
</evidence>
<gene>
    <name evidence="4" type="ordered locus">MTR_6g052740</name>
</gene>
<dbReference type="HOGENOM" id="CLU_886736_0_0_1"/>
<dbReference type="PROSITE" id="PS50102">
    <property type="entry name" value="RRM"/>
    <property type="match status" value="1"/>
</dbReference>
<dbReference type="CDD" id="cd00590">
    <property type="entry name" value="RRM_SF"/>
    <property type="match status" value="1"/>
</dbReference>
<feature type="region of interest" description="Disordered" evidence="2">
    <location>
        <begin position="23"/>
        <end position="47"/>
    </location>
</feature>
<feature type="domain" description="RRM" evidence="3">
    <location>
        <begin position="125"/>
        <end position="202"/>
    </location>
</feature>
<dbReference type="AlphaFoldDB" id="G7KLI7"/>
<accession>G7KLI7</accession>
<evidence type="ECO:0000259" key="3">
    <source>
        <dbReference type="PROSITE" id="PS50102"/>
    </source>
</evidence>
<proteinExistence type="predicted"/>
<dbReference type="PaxDb" id="3880-AES75656"/>
<sequence length="314" mass="35599">MLFSCAKGHRTGTVVRLRRRKARRQVDLGHDGQQERKQRGGFSGNGIRQSRFRVNPGLWKTADGRGSSRVSFGYRGGATILRGRSTFWKPHQSDAFNRKDYCGQQTVISSGREEDIAATSLKRFATFYFTNFPPQLSNFYLRKGFEVCGIHEDVVVPSRRNLRGEYYGFVKFSQVRDVGKLLKAVNAVWFGNFRVNARLARFDRSVDRVEDEKDEGDHVGVGKEISTSVMREQVGEGDKSLSTSSRSLIREETKLDLGLFGALFQFPATNGYTVGVGFNDFFKIENGSEMVKGRVLEDLPKTLSKLNRHDFEPR</sequence>
<dbReference type="GO" id="GO:0000381">
    <property type="term" value="P:regulation of alternative mRNA splicing, via spliceosome"/>
    <property type="evidence" value="ECO:0000318"/>
    <property type="project" value="GO_Central"/>
</dbReference>
<evidence type="ECO:0000313" key="6">
    <source>
        <dbReference type="Proteomes" id="UP000002051"/>
    </source>
</evidence>